<dbReference type="Pfam" id="PF00248">
    <property type="entry name" value="Aldo_ket_red"/>
    <property type="match status" value="1"/>
</dbReference>
<keyword evidence="2" id="KW-0521">NADP</keyword>
<dbReference type="InterPro" id="IPR023210">
    <property type="entry name" value="NADP_OxRdtase_dom"/>
</dbReference>
<dbReference type="EMBL" id="JAYJLD010000011">
    <property type="protein sequence ID" value="MEB3101898.1"/>
    <property type="molecule type" value="Genomic_DNA"/>
</dbReference>
<gene>
    <name evidence="5" type="ORF">VF724_09500</name>
</gene>
<evidence type="ECO:0000259" key="4">
    <source>
        <dbReference type="Pfam" id="PF00248"/>
    </source>
</evidence>
<evidence type="ECO:0000256" key="1">
    <source>
        <dbReference type="ARBA" id="ARBA00006515"/>
    </source>
</evidence>
<dbReference type="PANTHER" id="PTHR43150:SF2">
    <property type="entry name" value="HYPERKINETIC, ISOFORM M"/>
    <property type="match status" value="1"/>
</dbReference>
<dbReference type="Gene3D" id="3.20.20.100">
    <property type="entry name" value="NADP-dependent oxidoreductase domain"/>
    <property type="match status" value="1"/>
</dbReference>
<evidence type="ECO:0000256" key="3">
    <source>
        <dbReference type="ARBA" id="ARBA00023002"/>
    </source>
</evidence>
<comment type="caution">
    <text evidence="5">The sequence shown here is derived from an EMBL/GenBank/DDBJ whole genome shotgun (WGS) entry which is preliminary data.</text>
</comment>
<dbReference type="Proteomes" id="UP001310386">
    <property type="component" value="Unassembled WGS sequence"/>
</dbReference>
<dbReference type="InterPro" id="IPR020471">
    <property type="entry name" value="AKR"/>
</dbReference>
<evidence type="ECO:0000313" key="6">
    <source>
        <dbReference type="Proteomes" id="UP001310386"/>
    </source>
</evidence>
<dbReference type="InterPro" id="IPR005399">
    <property type="entry name" value="K_chnl_volt-dep_bsu_KCNAB-rel"/>
</dbReference>
<name>A0ABU5ZI58_9BACL</name>
<comment type="similarity">
    <text evidence="1">Belongs to the shaker potassium channel beta subunit family.</text>
</comment>
<feature type="domain" description="NADP-dependent oxidoreductase" evidence="4">
    <location>
        <begin position="15"/>
        <end position="313"/>
    </location>
</feature>
<dbReference type="PANTHER" id="PTHR43150">
    <property type="entry name" value="HYPERKINETIC, ISOFORM M"/>
    <property type="match status" value="1"/>
</dbReference>
<dbReference type="InterPro" id="IPR036812">
    <property type="entry name" value="NAD(P)_OxRdtase_dom_sf"/>
</dbReference>
<accession>A0ABU5ZI58</accession>
<dbReference type="SUPFAM" id="SSF51430">
    <property type="entry name" value="NAD(P)-linked oxidoreductase"/>
    <property type="match status" value="1"/>
</dbReference>
<organism evidence="5 6">
    <name type="scientific">Ferviditalea candida</name>
    <dbReference type="NCBI Taxonomy" id="3108399"/>
    <lineage>
        <taxon>Bacteria</taxon>
        <taxon>Bacillati</taxon>
        <taxon>Bacillota</taxon>
        <taxon>Bacilli</taxon>
        <taxon>Bacillales</taxon>
        <taxon>Paenibacillaceae</taxon>
        <taxon>Ferviditalea</taxon>
    </lineage>
</organism>
<dbReference type="CDD" id="cd19074">
    <property type="entry name" value="Aldo_ket_red_shaker-like"/>
    <property type="match status" value="1"/>
</dbReference>
<keyword evidence="6" id="KW-1185">Reference proteome</keyword>
<evidence type="ECO:0000256" key="2">
    <source>
        <dbReference type="ARBA" id="ARBA00022857"/>
    </source>
</evidence>
<dbReference type="RefSeq" id="WP_371754020.1">
    <property type="nucleotide sequence ID" value="NZ_JAYJLD010000011.1"/>
</dbReference>
<keyword evidence="3" id="KW-0560">Oxidoreductase</keyword>
<evidence type="ECO:0000313" key="5">
    <source>
        <dbReference type="EMBL" id="MEB3101898.1"/>
    </source>
</evidence>
<proteinExistence type="inferred from homology"/>
<sequence>MKYRRLGRSGLKVSEIGLGSWLTYGKSVEKDMAFKTIDQAYESGINFFDTANVYARGEAEKIVGEALRRYPRESYVLASKVFWPMGEGPNDRGLSRKHVFEQAHATLKRLGLDYIDLYYCHRYDPETPVDETLRTLEDLVRQGKVLYVGVSEWTAEQIREALQVADRYLLDRIVVNQPKYNMLNRYIEQEVIPVSEKNGISQVVYSPLAEGILTGKYKRGTDIPNDSRAADPNSNVFIRSMLNDEILAKVEQLEGVSTEMGVKLSQLALAWILRQPNVASALIGASKAGQVAENVQAIDIQLTEDMLERIGAILG</sequence>
<dbReference type="PRINTS" id="PR00069">
    <property type="entry name" value="ALDKETRDTASE"/>
</dbReference>
<reference evidence="5" key="1">
    <citation type="submission" date="2023-12" db="EMBL/GenBank/DDBJ databases">
        <title>Fervidustalea candida gen. nov., sp. nov., a novel member of the family Paenibacillaceae isolated from a geothermal area.</title>
        <authorList>
            <person name="Li W.-J."/>
            <person name="Jiao J.-Y."/>
            <person name="Chen Y."/>
        </authorList>
    </citation>
    <scope>NUCLEOTIDE SEQUENCE</scope>
    <source>
        <strain evidence="5">SYSU GA230002</strain>
    </source>
</reference>
<protein>
    <submittedName>
        <fullName evidence="5">Aldo/keto reductase family protein</fullName>
    </submittedName>
</protein>